<gene>
    <name evidence="2" type="ORF">F2Q69_00041409</name>
</gene>
<dbReference type="Proteomes" id="UP000712600">
    <property type="component" value="Unassembled WGS sequence"/>
</dbReference>
<evidence type="ECO:0000313" key="2">
    <source>
        <dbReference type="EMBL" id="KAF3501697.1"/>
    </source>
</evidence>
<reference evidence="2" key="1">
    <citation type="submission" date="2019-12" db="EMBL/GenBank/DDBJ databases">
        <title>Genome sequencing and annotation of Brassica cretica.</title>
        <authorList>
            <person name="Studholme D.J."/>
            <person name="Sarris P."/>
        </authorList>
    </citation>
    <scope>NUCLEOTIDE SEQUENCE</scope>
    <source>
        <strain evidence="2">PFS-109/04</strain>
        <tissue evidence="2">Leaf</tissue>
    </source>
</reference>
<evidence type="ECO:0000313" key="3">
    <source>
        <dbReference type="Proteomes" id="UP000712600"/>
    </source>
</evidence>
<proteinExistence type="predicted"/>
<feature type="region of interest" description="Disordered" evidence="1">
    <location>
        <begin position="89"/>
        <end position="109"/>
    </location>
</feature>
<organism evidence="2 3">
    <name type="scientific">Brassica cretica</name>
    <name type="common">Mustard</name>
    <dbReference type="NCBI Taxonomy" id="69181"/>
    <lineage>
        <taxon>Eukaryota</taxon>
        <taxon>Viridiplantae</taxon>
        <taxon>Streptophyta</taxon>
        <taxon>Embryophyta</taxon>
        <taxon>Tracheophyta</taxon>
        <taxon>Spermatophyta</taxon>
        <taxon>Magnoliopsida</taxon>
        <taxon>eudicotyledons</taxon>
        <taxon>Gunneridae</taxon>
        <taxon>Pentapetalae</taxon>
        <taxon>rosids</taxon>
        <taxon>malvids</taxon>
        <taxon>Brassicales</taxon>
        <taxon>Brassicaceae</taxon>
        <taxon>Brassiceae</taxon>
        <taxon>Brassica</taxon>
    </lineage>
</organism>
<protein>
    <submittedName>
        <fullName evidence="2">Uncharacterized protein</fullName>
    </submittedName>
</protein>
<name>A0A8S9NIP4_BRACR</name>
<evidence type="ECO:0000256" key="1">
    <source>
        <dbReference type="SAM" id="MobiDB-lite"/>
    </source>
</evidence>
<dbReference type="EMBL" id="QGKX02001621">
    <property type="protein sequence ID" value="KAF3501697.1"/>
    <property type="molecule type" value="Genomic_DNA"/>
</dbReference>
<feature type="compositionally biased region" description="Acidic residues" evidence="1">
    <location>
        <begin position="89"/>
        <end position="99"/>
    </location>
</feature>
<sequence>MFSSSWKRHFSSHIIKSKPLGATRHRFELLTLLHIPKQIQKNSSVHRVSSEKENVLTTNFFILGRKTRGQCELLVLLNLADEVEAQEDEMFVQEPEEPEQGFGEEKEKERKQKLTWRSLKAKIILYDTKAFGSEFTLPMHGSQILLIPFGGKMS</sequence>
<dbReference type="AlphaFoldDB" id="A0A8S9NIP4"/>
<accession>A0A8S9NIP4</accession>
<comment type="caution">
    <text evidence="2">The sequence shown here is derived from an EMBL/GenBank/DDBJ whole genome shotgun (WGS) entry which is preliminary data.</text>
</comment>